<protein>
    <recommendedName>
        <fullName evidence="6">Myosin-binding domain-containing protein</fullName>
    </recommendedName>
</protein>
<name>G3AHK6_SPAPN</name>
<dbReference type="InterPro" id="IPR026859">
    <property type="entry name" value="Myosin-bd"/>
</dbReference>
<sequence>MNFDRFNPLSNFFSHNEDNSAAPPELGDWGIDDSVLSPSVSNNNHQQHQHYQQLQQQDSENQPHNFTYYYHKYCNQVIPPTTENFIKFIKKYLSMESKSDKFWEKFKYNLILSNLLEDTMILSKNEQSLSILNKSIEHESKHARASPFVYVLNSDGTNLVILEKHYNLKYNQMYNDSKLILLIINLIIYLLKQRKTNEHTNQSNQLKFFKIILIISTKLIKVKKFRTLVQTSQILNLLNEFLMSNYIVNKKIILQMIRLKELHTYNFLPGQGDNVSYKSHLHSHLLSSLSFLNLNLKSSIMDLLPVLNGDLLQQYCNINSIDLEILTQEYTPDDNQDEYINEIIFNITKFNQLRRLFICQLLAINQTPVRYNFFIYKLMDQFNLDSREVQISDYNRLNLIKRVMTNHNQTSSNIASLFGKFEVTTRKSASHENEDILKIKQPQHSIQNLQSLISKLSTLTTNLKFFDKYNQSDNESQEKLIMFEQFENDLKTINHLYSTIADDLNKTTESYNPISPSLSSNSSETFNLKSFRTSSSRSRYSTIIDEKLSPAPLETKKRSSAGLQLGLVTVVEEPHLSNKQVIPVSPETNLYDDDDDDDNVNIERYHQVTLDQLSSVKRTGAFTKAISFPQNRYSLNSVKSNVSGLTELITTQNTSPIDGDEDDGSLSKDALRLKLEESFNRIYNLETENKLLKNAPHD</sequence>
<dbReference type="GO" id="GO:0017022">
    <property type="term" value="F:myosin binding"/>
    <property type="evidence" value="ECO:0007669"/>
    <property type="project" value="InterPro"/>
</dbReference>
<dbReference type="EMBL" id="GL996500">
    <property type="protein sequence ID" value="EGW34170.1"/>
    <property type="molecule type" value="Genomic_DNA"/>
</dbReference>
<keyword evidence="3" id="KW-1133">Transmembrane helix</keyword>
<dbReference type="KEGG" id="spaa:SPAPADRAFT_70331"/>
<dbReference type="RefSeq" id="XP_007373754.1">
    <property type="nucleotide sequence ID" value="XM_007373692.1"/>
</dbReference>
<accession>G3AHK6</accession>
<feature type="region of interest" description="Disordered" evidence="5">
    <location>
        <begin position="37"/>
        <end position="58"/>
    </location>
</feature>
<evidence type="ECO:0000256" key="5">
    <source>
        <dbReference type="SAM" id="MobiDB-lite"/>
    </source>
</evidence>
<reference evidence="7 8" key="1">
    <citation type="journal article" date="2011" name="Proc. Natl. Acad. Sci. U.S.A.">
        <title>Comparative genomics of xylose-fermenting fungi for enhanced biofuel production.</title>
        <authorList>
            <person name="Wohlbach D.J."/>
            <person name="Kuo A."/>
            <person name="Sato T.K."/>
            <person name="Potts K.M."/>
            <person name="Salamov A.A."/>
            <person name="LaButti K.M."/>
            <person name="Sun H."/>
            <person name="Clum A."/>
            <person name="Pangilinan J.L."/>
            <person name="Lindquist E.A."/>
            <person name="Lucas S."/>
            <person name="Lapidus A."/>
            <person name="Jin M."/>
            <person name="Gunawan C."/>
            <person name="Balan V."/>
            <person name="Dale B.E."/>
            <person name="Jeffries T.W."/>
            <person name="Zinkel R."/>
            <person name="Barry K.W."/>
            <person name="Grigoriev I.V."/>
            <person name="Gasch A.P."/>
        </authorList>
    </citation>
    <scope>NUCLEOTIDE SEQUENCE [LARGE SCALE GENOMIC DNA]</scope>
    <source>
        <strain evidence="8">NRRL Y-27907 / 11-Y1</strain>
    </source>
</reference>
<proteinExistence type="predicted"/>
<evidence type="ECO:0000313" key="7">
    <source>
        <dbReference type="EMBL" id="EGW34170.1"/>
    </source>
</evidence>
<feature type="compositionally biased region" description="Low complexity" evidence="5">
    <location>
        <begin position="42"/>
        <end position="57"/>
    </location>
</feature>
<evidence type="ECO:0000313" key="8">
    <source>
        <dbReference type="Proteomes" id="UP000000709"/>
    </source>
</evidence>
<evidence type="ECO:0000256" key="4">
    <source>
        <dbReference type="ARBA" id="ARBA00023136"/>
    </source>
</evidence>
<comment type="subcellular location">
    <subcellularLocation>
        <location evidence="1">Endomembrane system</location>
    </subcellularLocation>
</comment>
<dbReference type="eggNOG" id="ENOG502RPM0">
    <property type="taxonomic scope" value="Eukaryota"/>
</dbReference>
<dbReference type="OMA" id="EQYCTIN"/>
<feature type="domain" description="Myosin-binding" evidence="6">
    <location>
        <begin position="183"/>
        <end position="456"/>
    </location>
</feature>
<dbReference type="Pfam" id="PF12632">
    <property type="entry name" value="Vezatin"/>
    <property type="match status" value="1"/>
</dbReference>
<evidence type="ECO:0000256" key="1">
    <source>
        <dbReference type="ARBA" id="ARBA00004308"/>
    </source>
</evidence>
<dbReference type="HOGENOM" id="CLU_016173_0_0_1"/>
<dbReference type="AlphaFoldDB" id="G3AHK6"/>
<evidence type="ECO:0000256" key="3">
    <source>
        <dbReference type="ARBA" id="ARBA00022989"/>
    </source>
</evidence>
<dbReference type="InParanoid" id="G3AHK6"/>
<evidence type="ECO:0000256" key="2">
    <source>
        <dbReference type="ARBA" id="ARBA00022692"/>
    </source>
</evidence>
<dbReference type="GeneID" id="18875318"/>
<dbReference type="Proteomes" id="UP000000709">
    <property type="component" value="Unassembled WGS sequence"/>
</dbReference>
<keyword evidence="8" id="KW-1185">Reference proteome</keyword>
<dbReference type="OrthoDB" id="4089780at2759"/>
<keyword evidence="4" id="KW-0472">Membrane</keyword>
<dbReference type="GO" id="GO:0012505">
    <property type="term" value="C:endomembrane system"/>
    <property type="evidence" value="ECO:0007669"/>
    <property type="project" value="UniProtKB-SubCell"/>
</dbReference>
<gene>
    <name evidence="7" type="ORF">SPAPADRAFT_70331</name>
</gene>
<evidence type="ECO:0000259" key="6">
    <source>
        <dbReference type="Pfam" id="PF12632"/>
    </source>
</evidence>
<keyword evidence="2" id="KW-0812">Transmembrane</keyword>
<organism evidence="8">
    <name type="scientific">Spathaspora passalidarum (strain NRRL Y-27907 / 11-Y1)</name>
    <dbReference type="NCBI Taxonomy" id="619300"/>
    <lineage>
        <taxon>Eukaryota</taxon>
        <taxon>Fungi</taxon>
        <taxon>Dikarya</taxon>
        <taxon>Ascomycota</taxon>
        <taxon>Saccharomycotina</taxon>
        <taxon>Pichiomycetes</taxon>
        <taxon>Debaryomycetaceae</taxon>
        <taxon>Spathaspora</taxon>
    </lineage>
</organism>